<gene>
    <name evidence="9" type="ORF">H7C18_08120</name>
</gene>
<evidence type="ECO:0000256" key="6">
    <source>
        <dbReference type="ARBA" id="ARBA00023136"/>
    </source>
</evidence>
<comment type="subcellular location">
    <subcellularLocation>
        <location evidence="1 7">Cell membrane</location>
        <topology evidence="1 7">Multi-pass membrane protein</topology>
    </subcellularLocation>
</comment>
<feature type="transmembrane region" description="Helical" evidence="7">
    <location>
        <begin position="27"/>
        <end position="49"/>
    </location>
</feature>
<dbReference type="GO" id="GO:0055085">
    <property type="term" value="P:transmembrane transport"/>
    <property type="evidence" value="ECO:0007669"/>
    <property type="project" value="InterPro"/>
</dbReference>
<dbReference type="Pfam" id="PF00528">
    <property type="entry name" value="BPD_transp_1"/>
    <property type="match status" value="1"/>
</dbReference>
<dbReference type="SUPFAM" id="SSF161098">
    <property type="entry name" value="MetI-like"/>
    <property type="match status" value="1"/>
</dbReference>
<keyword evidence="4 7" id="KW-0812">Transmembrane</keyword>
<feature type="transmembrane region" description="Helical" evidence="7">
    <location>
        <begin position="280"/>
        <end position="299"/>
    </location>
</feature>
<evidence type="ECO:0000313" key="9">
    <source>
        <dbReference type="EMBL" id="MBB6730866.1"/>
    </source>
</evidence>
<dbReference type="AlphaFoldDB" id="A0A7X0VUE7"/>
<feature type="transmembrane region" description="Helical" evidence="7">
    <location>
        <begin position="158"/>
        <end position="179"/>
    </location>
</feature>
<feature type="transmembrane region" description="Helical" evidence="7">
    <location>
        <begin position="91"/>
        <end position="115"/>
    </location>
</feature>
<dbReference type="GO" id="GO:0005886">
    <property type="term" value="C:plasma membrane"/>
    <property type="evidence" value="ECO:0007669"/>
    <property type="project" value="UniProtKB-SubCell"/>
</dbReference>
<evidence type="ECO:0000256" key="5">
    <source>
        <dbReference type="ARBA" id="ARBA00022989"/>
    </source>
</evidence>
<dbReference type="PANTHER" id="PTHR43744:SF9">
    <property type="entry name" value="POLYGALACTURONAN_RHAMNOGALACTURONAN TRANSPORT SYSTEM PERMEASE PROTEIN YTCP"/>
    <property type="match status" value="1"/>
</dbReference>
<dbReference type="CDD" id="cd06261">
    <property type="entry name" value="TM_PBP2"/>
    <property type="match status" value="1"/>
</dbReference>
<evidence type="ECO:0000256" key="7">
    <source>
        <dbReference type="RuleBase" id="RU363032"/>
    </source>
</evidence>
<dbReference type="PROSITE" id="PS50928">
    <property type="entry name" value="ABC_TM1"/>
    <property type="match status" value="1"/>
</dbReference>
<keyword evidence="10" id="KW-1185">Reference proteome</keyword>
<name>A0A7X0VUE7_9BACL</name>
<feature type="transmembrane region" description="Helical" evidence="7">
    <location>
        <begin position="200"/>
        <end position="225"/>
    </location>
</feature>
<evidence type="ECO:0000259" key="8">
    <source>
        <dbReference type="PROSITE" id="PS50928"/>
    </source>
</evidence>
<proteinExistence type="inferred from homology"/>
<comment type="caution">
    <text evidence="9">The sequence shown here is derived from an EMBL/GenBank/DDBJ whole genome shotgun (WGS) entry which is preliminary data.</text>
</comment>
<evidence type="ECO:0000256" key="4">
    <source>
        <dbReference type="ARBA" id="ARBA00022692"/>
    </source>
</evidence>
<dbReference type="EMBL" id="JACJVO010000009">
    <property type="protein sequence ID" value="MBB6730866.1"/>
    <property type="molecule type" value="Genomic_DNA"/>
</dbReference>
<keyword evidence="5 7" id="KW-1133">Transmembrane helix</keyword>
<dbReference type="Gene3D" id="1.10.3720.10">
    <property type="entry name" value="MetI-like"/>
    <property type="match status" value="1"/>
</dbReference>
<evidence type="ECO:0000313" key="10">
    <source>
        <dbReference type="Proteomes" id="UP000564644"/>
    </source>
</evidence>
<keyword evidence="3" id="KW-1003">Cell membrane</keyword>
<dbReference type="InterPro" id="IPR035906">
    <property type="entry name" value="MetI-like_sf"/>
</dbReference>
<dbReference type="PANTHER" id="PTHR43744">
    <property type="entry name" value="ABC TRANSPORTER PERMEASE PROTEIN MG189-RELATED-RELATED"/>
    <property type="match status" value="1"/>
</dbReference>
<sequence length="314" mass="35873">MGSGFNKQTSASRPRKSGWLRRNKEDYFIDTFVYLFCTIVLIITLYPFYYCLVISFNEGKDAALGGILLWPRKFTLENYKIVFENKQLMQAFGITIARTVIGTVLSVAACALFAYGLALKDLLFKKVYISILVFAMFFSGGIIPYFLLLQYLHLMNTFWVYIIPNLIGAFTVILMMSFFRELPQELKEAAKIDGASEFRIFYQIMMPLSKPVLAAVALFVGVGHWNSWFDSAYFVFDRDLRTASHLLMELINKANMTSMAAGMDQREVLESEKNFTSETIRMATMIVIVTPIVCVYPFLQKYFVKGMMIGSIKG</sequence>
<feature type="domain" description="ABC transmembrane type-1" evidence="8">
    <location>
        <begin position="92"/>
        <end position="297"/>
    </location>
</feature>
<dbReference type="Proteomes" id="UP000564644">
    <property type="component" value="Unassembled WGS sequence"/>
</dbReference>
<protein>
    <submittedName>
        <fullName evidence="9">Carbohydrate ABC transporter permease</fullName>
    </submittedName>
</protein>
<reference evidence="9 10" key="1">
    <citation type="submission" date="2020-08" db="EMBL/GenBank/DDBJ databases">
        <title>Cohnella phylogeny.</title>
        <authorList>
            <person name="Dunlap C."/>
        </authorList>
    </citation>
    <scope>NUCLEOTIDE SEQUENCE [LARGE SCALE GENOMIC DNA]</scope>
    <source>
        <strain evidence="9 10">CBP 2801</strain>
    </source>
</reference>
<feature type="transmembrane region" description="Helical" evidence="7">
    <location>
        <begin position="127"/>
        <end position="152"/>
    </location>
</feature>
<keyword evidence="6 7" id="KW-0472">Membrane</keyword>
<evidence type="ECO:0000256" key="3">
    <source>
        <dbReference type="ARBA" id="ARBA00022475"/>
    </source>
</evidence>
<dbReference type="InterPro" id="IPR000515">
    <property type="entry name" value="MetI-like"/>
</dbReference>
<accession>A0A7X0VUE7</accession>
<dbReference type="RefSeq" id="WP_185128522.1">
    <property type="nucleotide sequence ID" value="NZ_JACJVO010000009.1"/>
</dbReference>
<evidence type="ECO:0000256" key="2">
    <source>
        <dbReference type="ARBA" id="ARBA00022448"/>
    </source>
</evidence>
<evidence type="ECO:0000256" key="1">
    <source>
        <dbReference type="ARBA" id="ARBA00004651"/>
    </source>
</evidence>
<comment type="similarity">
    <text evidence="7">Belongs to the binding-protein-dependent transport system permease family.</text>
</comment>
<keyword evidence="2 7" id="KW-0813">Transport</keyword>
<organism evidence="9 10">
    <name type="scientific">Cohnella zeiphila</name>
    <dbReference type="NCBI Taxonomy" id="2761120"/>
    <lineage>
        <taxon>Bacteria</taxon>
        <taxon>Bacillati</taxon>
        <taxon>Bacillota</taxon>
        <taxon>Bacilli</taxon>
        <taxon>Bacillales</taxon>
        <taxon>Paenibacillaceae</taxon>
        <taxon>Cohnella</taxon>
    </lineage>
</organism>